<evidence type="ECO:0000313" key="2">
    <source>
        <dbReference type="EMBL" id="ARP84345.1"/>
    </source>
</evidence>
<protein>
    <recommendedName>
        <fullName evidence="4">Lipoprotein</fullName>
    </recommendedName>
</protein>
<feature type="signal peptide" evidence="1">
    <location>
        <begin position="1"/>
        <end position="21"/>
    </location>
</feature>
<dbReference type="EMBL" id="CP021108">
    <property type="protein sequence ID" value="ARP84345.1"/>
    <property type="molecule type" value="Genomic_DNA"/>
</dbReference>
<feature type="chain" id="PRO_5012800391" description="Lipoprotein" evidence="1">
    <location>
        <begin position="22"/>
        <end position="166"/>
    </location>
</feature>
<dbReference type="Proteomes" id="UP000194151">
    <property type="component" value="Chromosome"/>
</dbReference>
<evidence type="ECO:0008006" key="4">
    <source>
        <dbReference type="Google" id="ProtNLM"/>
    </source>
</evidence>
<proteinExistence type="predicted"/>
<dbReference type="KEGG" id="bgv:CAL12_03540"/>
<dbReference type="AlphaFoldDB" id="A0A1W6YTB8"/>
<keyword evidence="3" id="KW-1185">Reference proteome</keyword>
<organism evidence="2 3">
    <name type="scientific">Bordetella genomosp. 8</name>
    <dbReference type="NCBI Taxonomy" id="1416806"/>
    <lineage>
        <taxon>Bacteria</taxon>
        <taxon>Pseudomonadati</taxon>
        <taxon>Pseudomonadota</taxon>
        <taxon>Betaproteobacteria</taxon>
        <taxon>Burkholderiales</taxon>
        <taxon>Alcaligenaceae</taxon>
        <taxon>Bordetella</taxon>
    </lineage>
</organism>
<keyword evidence="1" id="KW-0732">Signal</keyword>
<dbReference type="PROSITE" id="PS51257">
    <property type="entry name" value="PROKAR_LIPOPROTEIN"/>
    <property type="match status" value="1"/>
</dbReference>
<evidence type="ECO:0000256" key="1">
    <source>
        <dbReference type="SAM" id="SignalP"/>
    </source>
</evidence>
<gene>
    <name evidence="2" type="ORF">CAL12_03540</name>
</gene>
<reference evidence="2 3" key="1">
    <citation type="submission" date="2017-05" db="EMBL/GenBank/DDBJ databases">
        <title>Complete and WGS of Bordetella genogroups.</title>
        <authorList>
            <person name="Spilker T."/>
            <person name="LiPuma J."/>
        </authorList>
    </citation>
    <scope>NUCLEOTIDE SEQUENCE [LARGE SCALE GENOMIC DNA]</scope>
    <source>
        <strain evidence="2 3">AU19157</strain>
    </source>
</reference>
<evidence type="ECO:0000313" key="3">
    <source>
        <dbReference type="Proteomes" id="UP000194151"/>
    </source>
</evidence>
<sequence>MPCARLAISACLLAIALTGCSSIGGFTGAAAGIATGAATSNPAIGVGVGVAVKAATDAAVQRVYRNMQDTEQTLIARAAGTMAPGEKRVWAAHYSISFFDEHGELQVLNQTENALTTCREIAFSVITGEAETASSQWFITQVCRDSDQQWRWAAAEPAVGRWGSLQ</sequence>
<name>A0A1W6YTB8_9BORD</name>
<accession>A0A1W6YTB8</accession>
<dbReference type="OrthoDB" id="8780920at2"/>